<dbReference type="EMBL" id="DTLB01000038">
    <property type="protein sequence ID" value="HFW32617.1"/>
    <property type="molecule type" value="Genomic_DNA"/>
</dbReference>
<sequence>MLSVLLIAENSEWYRYKELEECLINDYHVEYSGKISADMAELSKIEFTYEIIFFLKPLEFSEVPAISRLAKSKILVFHVRNTNVPIRLSENLLPVADFLELNASAMKGRLEYFIGVDVIKLLNPHHMEVNEECEIILNGNRNTRVLLGDITFRTGKNVIFGVRKDNMAFFSADIFSNDAMSESNNCRFIKNLLKELVGEAEVY</sequence>
<organism evidence="1">
    <name type="scientific">Archaeoglobus fulgidus</name>
    <dbReference type="NCBI Taxonomy" id="2234"/>
    <lineage>
        <taxon>Archaea</taxon>
        <taxon>Methanobacteriati</taxon>
        <taxon>Methanobacteriota</taxon>
        <taxon>Archaeoglobi</taxon>
        <taxon>Archaeoglobales</taxon>
        <taxon>Archaeoglobaceae</taxon>
        <taxon>Archaeoglobus</taxon>
    </lineage>
</organism>
<proteinExistence type="predicted"/>
<dbReference type="AlphaFoldDB" id="A0A7C3MB08"/>
<reference evidence="1" key="1">
    <citation type="journal article" date="2020" name="mSystems">
        <title>Genome- and Community-Level Interaction Insights into Carbon Utilization and Element Cycling Functions of Hydrothermarchaeota in Hydrothermal Sediment.</title>
        <authorList>
            <person name="Zhou Z."/>
            <person name="Liu Y."/>
            <person name="Xu W."/>
            <person name="Pan J."/>
            <person name="Luo Z.H."/>
            <person name="Li M."/>
        </authorList>
    </citation>
    <scope>NUCLEOTIDE SEQUENCE [LARGE SCALE GENOMIC DNA]</scope>
    <source>
        <strain evidence="1">SpSt-87</strain>
    </source>
</reference>
<comment type="caution">
    <text evidence="1">The sequence shown here is derived from an EMBL/GenBank/DDBJ whole genome shotgun (WGS) entry which is preliminary data.</text>
</comment>
<gene>
    <name evidence="1" type="ORF">ENW66_06660</name>
</gene>
<name>A0A7C3MB08_ARCFL</name>
<evidence type="ECO:0000313" key="1">
    <source>
        <dbReference type="EMBL" id="HFW32617.1"/>
    </source>
</evidence>
<protein>
    <submittedName>
        <fullName evidence="1">Uncharacterized protein</fullName>
    </submittedName>
</protein>
<accession>A0A7C3MB08</accession>